<feature type="compositionally biased region" description="Polar residues" evidence="1">
    <location>
        <begin position="9"/>
        <end position="19"/>
    </location>
</feature>
<proteinExistence type="predicted"/>
<dbReference type="Proteomes" id="UP000694406">
    <property type="component" value="Unplaced"/>
</dbReference>
<evidence type="ECO:0000313" key="2">
    <source>
        <dbReference type="Ensembl" id="ENSLLTP00000010433.1"/>
    </source>
</evidence>
<feature type="compositionally biased region" description="Polar residues" evidence="1">
    <location>
        <begin position="52"/>
        <end position="62"/>
    </location>
</feature>
<evidence type="ECO:0000313" key="3">
    <source>
        <dbReference type="Proteomes" id="UP000694406"/>
    </source>
</evidence>
<dbReference type="AlphaFoldDB" id="A0A8C5S256"/>
<sequence length="175" mass="18976">NPPPRKPAQNFSLSSSTWTEDPRAAKPSLPYMSSNPQDLPKAAVPGDEGEDNSTSAQPSSAQLKLAPSPVHGLLLHPRQCHSPSTVSNSLSPTKAMTTRTSHSKNRPSQSRPRFIARHRLQSSPSSGELHQMSHLLYPQCLSVTSFASIHQGSMSPILLLTVDKSLLQHWRSGCA</sequence>
<dbReference type="Ensembl" id="ENSLLTT00000010816.1">
    <property type="protein sequence ID" value="ENSLLTP00000010433.1"/>
    <property type="gene ID" value="ENSLLTG00000007924.1"/>
</dbReference>
<reference evidence="2" key="1">
    <citation type="submission" date="2025-08" db="UniProtKB">
        <authorList>
            <consortium name="Ensembl"/>
        </authorList>
    </citation>
    <scope>IDENTIFICATION</scope>
</reference>
<protein>
    <submittedName>
        <fullName evidence="2">Uncharacterized protein</fullName>
    </submittedName>
</protein>
<evidence type="ECO:0000256" key="1">
    <source>
        <dbReference type="SAM" id="MobiDB-lite"/>
    </source>
</evidence>
<keyword evidence="3" id="KW-1185">Reference proteome</keyword>
<organism evidence="2 3">
    <name type="scientific">Laticauda laticaudata</name>
    <name type="common">Blue-ringed sea krait</name>
    <name type="synonym">Blue-lipped sea krait</name>
    <dbReference type="NCBI Taxonomy" id="8630"/>
    <lineage>
        <taxon>Eukaryota</taxon>
        <taxon>Metazoa</taxon>
        <taxon>Chordata</taxon>
        <taxon>Craniata</taxon>
        <taxon>Vertebrata</taxon>
        <taxon>Euteleostomi</taxon>
        <taxon>Lepidosauria</taxon>
        <taxon>Squamata</taxon>
        <taxon>Bifurcata</taxon>
        <taxon>Unidentata</taxon>
        <taxon>Episquamata</taxon>
        <taxon>Toxicofera</taxon>
        <taxon>Serpentes</taxon>
        <taxon>Colubroidea</taxon>
        <taxon>Elapidae</taxon>
        <taxon>Laticaudinae</taxon>
        <taxon>Laticauda</taxon>
    </lineage>
</organism>
<name>A0A8C5S256_LATLA</name>
<feature type="compositionally biased region" description="Polar residues" evidence="1">
    <location>
        <begin position="81"/>
        <end position="111"/>
    </location>
</feature>
<feature type="region of interest" description="Disordered" evidence="1">
    <location>
        <begin position="1"/>
        <end position="114"/>
    </location>
</feature>
<accession>A0A8C5S256</accession>
<reference evidence="2" key="2">
    <citation type="submission" date="2025-09" db="UniProtKB">
        <authorList>
            <consortium name="Ensembl"/>
        </authorList>
    </citation>
    <scope>IDENTIFICATION</scope>
</reference>